<keyword evidence="3 6" id="KW-0255">Endonuclease</keyword>
<dbReference type="EC" id="3.1.-.-" evidence="6"/>
<comment type="similarity">
    <text evidence="6">Belongs to the NucS endonuclease family.</text>
</comment>
<evidence type="ECO:0000313" key="9">
    <source>
        <dbReference type="EMBL" id="WEL19232.1"/>
    </source>
</evidence>
<accession>A0ABY8CDD3</accession>
<dbReference type="InterPro" id="IPR049173">
    <property type="entry name" value="NucS_N_sf"/>
</dbReference>
<dbReference type="HAMAP" id="MF_00722">
    <property type="entry name" value="NucS"/>
    <property type="match status" value="1"/>
</dbReference>
<dbReference type="InterPro" id="IPR048301">
    <property type="entry name" value="NucS_C"/>
</dbReference>
<evidence type="ECO:0000256" key="2">
    <source>
        <dbReference type="ARBA" id="ARBA00022722"/>
    </source>
</evidence>
<dbReference type="Pfam" id="PF21003">
    <property type="entry name" value="NucS_N"/>
    <property type="match status" value="1"/>
</dbReference>
<dbReference type="EMBL" id="CP104395">
    <property type="protein sequence ID" value="WEL19232.1"/>
    <property type="molecule type" value="Genomic_DNA"/>
</dbReference>
<dbReference type="PANTHER" id="PTHR38814">
    <property type="entry name" value="ENDONUCLEASE NUCS"/>
    <property type="match status" value="1"/>
</dbReference>
<dbReference type="Gene3D" id="2.70.180.20">
    <property type="match status" value="1"/>
</dbReference>
<feature type="domain" description="Endonuclease NucS N-terminal PH-like" evidence="8">
    <location>
        <begin position="31"/>
        <end position="119"/>
    </location>
</feature>
<keyword evidence="2 6" id="KW-0540">Nuclease</keyword>
<comment type="function">
    <text evidence="6">Cleaves both 3' and 5' ssDNA extremities of branched DNA structures.</text>
</comment>
<dbReference type="CDD" id="cd22341">
    <property type="entry name" value="NucS-like"/>
    <property type="match status" value="1"/>
</dbReference>
<dbReference type="InterPro" id="IPR011856">
    <property type="entry name" value="tRNA_endonuc-like_dom_sf"/>
</dbReference>
<dbReference type="PANTHER" id="PTHR38814:SF1">
    <property type="entry name" value="ENDONUCLEASE NUCS"/>
    <property type="match status" value="1"/>
</dbReference>
<dbReference type="GeneID" id="90589636"/>
<evidence type="ECO:0000256" key="3">
    <source>
        <dbReference type="ARBA" id="ARBA00022759"/>
    </source>
</evidence>
<evidence type="ECO:0000256" key="4">
    <source>
        <dbReference type="ARBA" id="ARBA00022801"/>
    </source>
</evidence>
<proteinExistence type="inferred from homology"/>
<comment type="subcellular location">
    <subcellularLocation>
        <location evidence="6">Cytoplasm</location>
    </subcellularLocation>
</comment>
<dbReference type="RefSeq" id="WP_347722103.1">
    <property type="nucleotide sequence ID" value="NZ_CP104395.1"/>
</dbReference>
<dbReference type="Gene3D" id="3.40.1350.10">
    <property type="match status" value="1"/>
</dbReference>
<keyword evidence="10" id="KW-1185">Reference proteome</keyword>
<keyword evidence="4 6" id="KW-0378">Hydrolase</keyword>
<keyword evidence="5 6" id="KW-0238">DNA-binding</keyword>
<name>A0ABY8CDD3_9ARCH</name>
<organism evidence="9 10">
    <name type="scientific">Candidatus Nanohalococcus occultus</name>
    <dbReference type="NCBI Taxonomy" id="2978047"/>
    <lineage>
        <taxon>Archaea</taxon>
        <taxon>Candidatus Nanohalarchaeota</taxon>
        <taxon>Candidatus Nanohalarchaeota incertae sedis</taxon>
        <taxon>Candidatus Nanohalococcus</taxon>
    </lineage>
</organism>
<keyword evidence="1 6" id="KW-0963">Cytoplasm</keyword>
<dbReference type="NCBIfam" id="NF003270">
    <property type="entry name" value="PRK04247.1"/>
    <property type="match status" value="1"/>
</dbReference>
<evidence type="ECO:0000256" key="6">
    <source>
        <dbReference type="HAMAP-Rule" id="MF_00722"/>
    </source>
</evidence>
<feature type="domain" description="Endonuclease NucS C-terminal" evidence="7">
    <location>
        <begin position="130"/>
        <end position="234"/>
    </location>
</feature>
<dbReference type="InterPro" id="IPR048302">
    <property type="entry name" value="NucS_N"/>
</dbReference>
<evidence type="ECO:0000313" key="10">
    <source>
        <dbReference type="Proteomes" id="UP001218034"/>
    </source>
</evidence>
<reference evidence="9 10" key="1">
    <citation type="submission" date="2022-09" db="EMBL/GenBank/DDBJ databases">
        <title>Xylan utilization by haloarchaea-nanohaloarchaea associations.</title>
        <authorList>
            <person name="Yakimov M."/>
        </authorList>
    </citation>
    <scope>NUCLEOTIDE SEQUENCE [LARGE SCALE GENOMIC DNA]</scope>
    <source>
        <strain evidence="9 10">SVXNc</strain>
    </source>
</reference>
<dbReference type="Proteomes" id="UP001218034">
    <property type="component" value="Chromosome"/>
</dbReference>
<evidence type="ECO:0000256" key="5">
    <source>
        <dbReference type="ARBA" id="ARBA00023125"/>
    </source>
</evidence>
<evidence type="ECO:0000256" key="1">
    <source>
        <dbReference type="ARBA" id="ARBA00022490"/>
    </source>
</evidence>
<evidence type="ECO:0000259" key="8">
    <source>
        <dbReference type="Pfam" id="PF21003"/>
    </source>
</evidence>
<sequence>MERIVQNPEFEETKQIIEEYASRKYTLQINGLCSVNYRGRAKSKLDRGERIVIKKQDSALLVHGPENYQPKNWQPEVDRWNVQIDEENEELVMESKRTSPEELVEIRFERIDLVTVDQLVDKSELKIRGHEVDIHEAVEEEPEIVEDGLKVVEREKETPAGFIDVFARDTEDKYVVIEVKRNPDYNTVLQLQRYVDEIEEEFSGKIRGILLAPKMTDKILDYLEDRGLEFVEVEMEDVIASYESLNQSQKGLSDFDPSYET</sequence>
<dbReference type="InterPro" id="IPR002793">
    <property type="entry name" value="Endonuclease_NucS"/>
</dbReference>
<protein>
    <recommendedName>
        <fullName evidence="6">Endonuclease NucS</fullName>
        <ecNumber evidence="6">3.1.-.-</ecNumber>
    </recommendedName>
</protein>
<gene>
    <name evidence="6 9" type="primary">nucS</name>
    <name evidence="9" type="ORF">SVXNc_0201</name>
</gene>
<dbReference type="GO" id="GO:0004519">
    <property type="term" value="F:endonuclease activity"/>
    <property type="evidence" value="ECO:0007669"/>
    <property type="project" value="UniProtKB-KW"/>
</dbReference>
<evidence type="ECO:0000259" key="7">
    <source>
        <dbReference type="Pfam" id="PF01939"/>
    </source>
</evidence>
<dbReference type="Pfam" id="PF01939">
    <property type="entry name" value="NucS_C"/>
    <property type="match status" value="1"/>
</dbReference>